<feature type="domain" description="Phospholipid/glycerol acyltransferase" evidence="3">
    <location>
        <begin position="40"/>
        <end position="171"/>
    </location>
</feature>
<dbReference type="PANTHER" id="PTHR10434">
    <property type="entry name" value="1-ACYL-SN-GLYCEROL-3-PHOSPHATE ACYLTRANSFERASE"/>
    <property type="match status" value="1"/>
</dbReference>
<dbReference type="GO" id="GO:0003841">
    <property type="term" value="F:1-acylglycerol-3-phosphate O-acyltransferase activity"/>
    <property type="evidence" value="ECO:0007669"/>
    <property type="project" value="TreeGrafter"/>
</dbReference>
<dbReference type="CDD" id="cd07989">
    <property type="entry name" value="LPLAT_AGPAT-like"/>
    <property type="match status" value="1"/>
</dbReference>
<sequence>MIPRIFQQFTYWPTYLALRILFDYKIEGWENIRGLEEKGVIFASNHASYIDGPICAASMPRESLLPKRFFPVRFIIVDEYYRWNNPFPFPFSIFSAAYVRINGSVPVTRGLNNLQENLAKAVEIVKKGEKLWIFPEGKFTKDGRLQPGKKGVAYLHQETKAPIVPVGIIGNYKILSFKSLFSKNRLKIRIGKPIYSLDSDLEKGVQTIMSEIARLL</sequence>
<comment type="caution">
    <text evidence="4">The sequence shown here is derived from an EMBL/GenBank/DDBJ whole genome shotgun (WGS) entry which is preliminary data.</text>
</comment>
<dbReference type="AlphaFoldDB" id="A0A0G0FUX0"/>
<evidence type="ECO:0000256" key="1">
    <source>
        <dbReference type="ARBA" id="ARBA00022679"/>
    </source>
</evidence>
<evidence type="ECO:0000313" key="5">
    <source>
        <dbReference type="Proteomes" id="UP000034044"/>
    </source>
</evidence>
<dbReference type="EMBL" id="LBSR01000015">
    <property type="protein sequence ID" value="KKQ21702.1"/>
    <property type="molecule type" value="Genomic_DNA"/>
</dbReference>
<dbReference type="InterPro" id="IPR002123">
    <property type="entry name" value="Plipid/glycerol_acylTrfase"/>
</dbReference>
<dbReference type="GO" id="GO:0016874">
    <property type="term" value="F:ligase activity"/>
    <property type="evidence" value="ECO:0007669"/>
    <property type="project" value="UniProtKB-KW"/>
</dbReference>
<proteinExistence type="predicted"/>
<gene>
    <name evidence="4" type="ORF">US36_C0015G0011</name>
</gene>
<evidence type="ECO:0000256" key="2">
    <source>
        <dbReference type="ARBA" id="ARBA00023315"/>
    </source>
</evidence>
<dbReference type="SMART" id="SM00563">
    <property type="entry name" value="PlsC"/>
    <property type="match status" value="1"/>
</dbReference>
<keyword evidence="1" id="KW-0808">Transferase</keyword>
<protein>
    <submittedName>
        <fullName evidence="4">Long-chain-fatty-acid CoA ligase</fullName>
    </submittedName>
</protein>
<dbReference type="PANTHER" id="PTHR10434:SF11">
    <property type="entry name" value="1-ACYL-SN-GLYCEROL-3-PHOSPHATE ACYLTRANSFERASE"/>
    <property type="match status" value="1"/>
</dbReference>
<dbReference type="Pfam" id="PF01553">
    <property type="entry name" value="Acyltransferase"/>
    <property type="match status" value="1"/>
</dbReference>
<name>A0A0G0FUX0_9BACT</name>
<keyword evidence="2" id="KW-0012">Acyltransferase</keyword>
<dbReference type="SUPFAM" id="SSF69593">
    <property type="entry name" value="Glycerol-3-phosphate (1)-acyltransferase"/>
    <property type="match status" value="1"/>
</dbReference>
<keyword evidence="4" id="KW-0436">Ligase</keyword>
<dbReference type="GO" id="GO:0006654">
    <property type="term" value="P:phosphatidic acid biosynthetic process"/>
    <property type="evidence" value="ECO:0007669"/>
    <property type="project" value="TreeGrafter"/>
</dbReference>
<dbReference type="Proteomes" id="UP000034044">
    <property type="component" value="Unassembled WGS sequence"/>
</dbReference>
<accession>A0A0G0FUX0</accession>
<organism evidence="4 5">
    <name type="scientific">Candidatus Wolfebacteria bacterium GW2011_GWC1_37_10</name>
    <dbReference type="NCBI Taxonomy" id="1619010"/>
    <lineage>
        <taxon>Bacteria</taxon>
        <taxon>Candidatus Wolfeibacteriota</taxon>
    </lineage>
</organism>
<reference evidence="4 5" key="1">
    <citation type="journal article" date="2015" name="Nature">
        <title>rRNA introns, odd ribosomes, and small enigmatic genomes across a large radiation of phyla.</title>
        <authorList>
            <person name="Brown C.T."/>
            <person name="Hug L.A."/>
            <person name="Thomas B.C."/>
            <person name="Sharon I."/>
            <person name="Castelle C.J."/>
            <person name="Singh A."/>
            <person name="Wilkins M.J."/>
            <person name="Williams K.H."/>
            <person name="Banfield J.F."/>
        </authorList>
    </citation>
    <scope>NUCLEOTIDE SEQUENCE [LARGE SCALE GENOMIC DNA]</scope>
</reference>
<evidence type="ECO:0000259" key="3">
    <source>
        <dbReference type="SMART" id="SM00563"/>
    </source>
</evidence>
<evidence type="ECO:0000313" key="4">
    <source>
        <dbReference type="EMBL" id="KKQ21702.1"/>
    </source>
</evidence>